<evidence type="ECO:0000313" key="3">
    <source>
        <dbReference type="EMBL" id="QRP71790.1"/>
    </source>
</evidence>
<reference evidence="2 4" key="1">
    <citation type="submission" date="2020-12" db="EMBL/GenBank/DDBJ databases">
        <title>FDA dAtabase for Regulatory Grade micrObial Sequences (FDA-ARGOS): Supporting development and validation of Infectious Disease Dx tests.</title>
        <authorList>
            <person name="Sproer C."/>
            <person name="Gronow S."/>
            <person name="Severitt S."/>
            <person name="Schroder I."/>
            <person name="Tallon L."/>
            <person name="Sadzewicz L."/>
            <person name="Zhao X."/>
            <person name="Boylan J."/>
            <person name="Ott S."/>
            <person name="Bowen H."/>
            <person name="Vavikolanu K."/>
            <person name="Mehta A."/>
            <person name="Aluvathingal J."/>
            <person name="Nadendla S."/>
            <person name="Lowell S."/>
            <person name="Myers T."/>
            <person name="Yan Y."/>
            <person name="Sichtig H."/>
        </authorList>
    </citation>
    <scope>NUCLEOTIDE SEQUENCE [LARGE SCALE GENOMIC DNA]</scope>
    <source>
        <strain evidence="2 4">FDAARGOS_1053</strain>
        <strain evidence="3">FDAARGOS_1191</strain>
    </source>
</reference>
<proteinExistence type="predicted"/>
<protein>
    <submittedName>
        <fullName evidence="2">DUF5319 domain-containing protein</fullName>
    </submittedName>
</protein>
<feature type="region of interest" description="Disordered" evidence="1">
    <location>
        <begin position="1"/>
        <end position="26"/>
    </location>
</feature>
<gene>
    <name evidence="2" type="ORF">I6I10_13290</name>
    <name evidence="3" type="ORF">I6J21_03090</name>
</gene>
<dbReference type="OrthoDB" id="3476210at2"/>
<dbReference type="RefSeq" id="WP_005390417.1">
    <property type="nucleotide sequence ID" value="NZ_CP066007.1"/>
</dbReference>
<evidence type="ECO:0000313" key="2">
    <source>
        <dbReference type="EMBL" id="QQB47813.1"/>
    </source>
</evidence>
<name>A0A7T4EI39_9CORY</name>
<dbReference type="Pfam" id="PF17252">
    <property type="entry name" value="DUF5319"/>
    <property type="match status" value="1"/>
</dbReference>
<evidence type="ECO:0000313" key="4">
    <source>
        <dbReference type="Proteomes" id="UP000596145"/>
    </source>
</evidence>
<dbReference type="GeneID" id="92759319"/>
<sequence>MPLDPFAGDPNDPASFIEDDDADKQPPLSMEQRASLMEDLRWLDEFKKHIAPLGYRGIFFFCEDCRENHFYDWDILVDHYRAMLDGELSPVHEPGVSVRPEDYLPWDYCLGYVDGIHAR</sequence>
<dbReference type="AlphaFoldDB" id="A0A7T4EI39"/>
<organism evidence="2 4">
    <name type="scientific">Corynebacterium glucuronolyticum</name>
    <dbReference type="NCBI Taxonomy" id="39791"/>
    <lineage>
        <taxon>Bacteria</taxon>
        <taxon>Bacillati</taxon>
        <taxon>Actinomycetota</taxon>
        <taxon>Actinomycetes</taxon>
        <taxon>Mycobacteriales</taxon>
        <taxon>Corynebacteriaceae</taxon>
        <taxon>Corynebacterium</taxon>
    </lineage>
</organism>
<evidence type="ECO:0000256" key="1">
    <source>
        <dbReference type="SAM" id="MobiDB-lite"/>
    </source>
</evidence>
<dbReference type="InterPro" id="IPR035165">
    <property type="entry name" value="DUF5319"/>
</dbReference>
<dbReference type="Proteomes" id="UP000596145">
    <property type="component" value="Chromosome"/>
</dbReference>
<dbReference type="EMBL" id="CP069534">
    <property type="protein sequence ID" value="QRP71790.1"/>
    <property type="molecule type" value="Genomic_DNA"/>
</dbReference>
<dbReference type="Proteomes" id="UP000617681">
    <property type="component" value="Chromosome"/>
</dbReference>
<accession>A0A7T4EI39</accession>
<dbReference type="EMBL" id="CP066007">
    <property type="protein sequence ID" value="QQB47813.1"/>
    <property type="molecule type" value="Genomic_DNA"/>
</dbReference>